<evidence type="ECO:0000256" key="2">
    <source>
        <dbReference type="ARBA" id="ARBA00023015"/>
    </source>
</evidence>
<organism evidence="6 7">
    <name type="scientific">Stachybotrys chartarum (strain CBS 109288 / IBT 7711)</name>
    <name type="common">Toxic black mold</name>
    <name type="synonym">Stilbospora chartarum</name>
    <dbReference type="NCBI Taxonomy" id="1280523"/>
    <lineage>
        <taxon>Eukaryota</taxon>
        <taxon>Fungi</taxon>
        <taxon>Dikarya</taxon>
        <taxon>Ascomycota</taxon>
        <taxon>Pezizomycotina</taxon>
        <taxon>Sordariomycetes</taxon>
        <taxon>Hypocreomycetidae</taxon>
        <taxon>Hypocreales</taxon>
        <taxon>Stachybotryaceae</taxon>
        <taxon>Stachybotrys</taxon>
    </lineage>
</organism>
<feature type="compositionally biased region" description="Polar residues" evidence="5">
    <location>
        <begin position="483"/>
        <end position="494"/>
    </location>
</feature>
<feature type="region of interest" description="Disordered" evidence="5">
    <location>
        <begin position="95"/>
        <end position="129"/>
    </location>
</feature>
<dbReference type="PANTHER" id="PTHR45093">
    <property type="entry name" value="TRANSCRIPTION ACTIVATOR MSS11"/>
    <property type="match status" value="1"/>
</dbReference>
<sequence>MNPMANMNPMGGPVGGAPVPMMNNGNVNPQAANAANPGANASAPRQQPSLDQRSIFNTYIYEYYLRYGMYDCARALLASEAPVYVADRDATARRRDENGNAINGTGDDPMDTDSKEDLDSKLPEDLPSPKLPMATSESFLYEWFCIFWDIYTAQRTKGSTGMVSQYVAHTQQQNRLKQNQQQELLRQMRPDLAQQQYQAQLMRSMNNNMPINMKQGNLARAAMANNQNNPQMQMLQQAKQNPMQRDPSGMDANRDRPSSPASGENAPSPSKRQRIDATQFNPNQPGAMMPNGRPVPAMQGQQMAANTAAAAHQMLTANGINPSSLNAQQFQNFVNMPPAAQQKSIATYSQNLQQHHGSQMGNKTIPNAGAPQNQGSPMMPSQQDGSAIAAFYNAADMGGPGGLRPGPGAAQPGQGGSNHALQDYQMQLMLLEQQNKKRLMMARQEQDNMGGVPREGGGPGGPGGPGAPQGPNGQPFPDASPQAMRTGTSPNPTEQMKRGTPQMNNSGIPSPVPEGGQSRGSPNPAMNFMGNHVDPSMAPHFFKGMEGNMAQAQMNGLRAPSSHPGQPFNGQMNPQQLMAARQAQQQGQPGQQPQPGQPQQPGVQGNPQQWQPGPNGQMMPQGMQQNPQVQGTPQQRAMPPPSAPAAAGPNANSRTTASPQQTAAAPPTPNQSNKAGPKKKDTKNAKDKRAAQKKSNPNLNAGATPSGENGDSEAPAPATPITPVNPGNFGKAGQNGPTAPNGQSAAGGVGAGAAGPVGVPQNGPPQAQIMPPGHGDPNQNGGMNIDSFPGMVDFPGSLDIVNPLHSTDVLNDFDFDSFLHDDSGAGEPFDFNGAFATLEGNEISAD</sequence>
<name>A0A084ASH0_STACB</name>
<feature type="region of interest" description="Disordered" evidence="5">
    <location>
        <begin position="234"/>
        <end position="293"/>
    </location>
</feature>
<dbReference type="EMBL" id="KL648585">
    <property type="protein sequence ID" value="KEY68249.1"/>
    <property type="molecule type" value="Genomic_DNA"/>
</dbReference>
<feature type="region of interest" description="Disordered" evidence="5">
    <location>
        <begin position="555"/>
        <end position="788"/>
    </location>
</feature>
<evidence type="ECO:0000313" key="7">
    <source>
        <dbReference type="Proteomes" id="UP000028045"/>
    </source>
</evidence>
<evidence type="ECO:0000256" key="5">
    <source>
        <dbReference type="SAM" id="MobiDB-lite"/>
    </source>
</evidence>
<evidence type="ECO:0000256" key="1">
    <source>
        <dbReference type="ARBA" id="ARBA00004123"/>
    </source>
</evidence>
<evidence type="ECO:0000313" key="6">
    <source>
        <dbReference type="EMBL" id="KEY68249.1"/>
    </source>
</evidence>
<accession>A0A084ASH0</accession>
<feature type="region of interest" description="Disordered" evidence="5">
    <location>
        <begin position="21"/>
        <end position="49"/>
    </location>
</feature>
<gene>
    <name evidence="6" type="ORF">S7711_04780</name>
</gene>
<keyword evidence="3" id="KW-0804">Transcription</keyword>
<keyword evidence="2" id="KW-0805">Transcription regulation</keyword>
<dbReference type="HOGENOM" id="CLU_008468_0_0_1"/>
<feature type="compositionally biased region" description="Basic and acidic residues" evidence="5">
    <location>
        <begin position="112"/>
        <end position="124"/>
    </location>
</feature>
<dbReference type="Proteomes" id="UP000028045">
    <property type="component" value="Unassembled WGS sequence"/>
</dbReference>
<proteinExistence type="predicted"/>
<feature type="region of interest" description="Disordered" evidence="5">
    <location>
        <begin position="441"/>
        <end position="532"/>
    </location>
</feature>
<feature type="compositionally biased region" description="Low complexity" evidence="5">
    <location>
        <begin position="584"/>
        <end position="637"/>
    </location>
</feature>
<dbReference type="PROSITE" id="PS50896">
    <property type="entry name" value="LISH"/>
    <property type="match status" value="1"/>
</dbReference>
<feature type="compositionally biased region" description="Low complexity" evidence="5">
    <location>
        <begin position="756"/>
        <end position="768"/>
    </location>
</feature>
<comment type="subcellular location">
    <subcellularLocation>
        <location evidence="1">Nucleus</location>
    </subcellularLocation>
</comment>
<keyword evidence="4" id="KW-0539">Nucleus</keyword>
<dbReference type="PANTHER" id="PTHR45093:SF2">
    <property type="entry name" value="LISH DOMAIN-CONTAINING PROTEIN"/>
    <property type="match status" value="1"/>
</dbReference>
<feature type="region of interest" description="Disordered" evidence="5">
    <location>
        <begin position="398"/>
        <end position="419"/>
    </location>
</feature>
<dbReference type="GO" id="GO:0005634">
    <property type="term" value="C:nucleus"/>
    <property type="evidence" value="ECO:0007669"/>
    <property type="project" value="UniProtKB-SubCell"/>
</dbReference>
<reference evidence="6 7" key="1">
    <citation type="journal article" date="2014" name="BMC Genomics">
        <title>Comparative genome sequencing reveals chemotype-specific gene clusters in the toxigenic black mold Stachybotrys.</title>
        <authorList>
            <person name="Semeiks J."/>
            <person name="Borek D."/>
            <person name="Otwinowski Z."/>
            <person name="Grishin N.V."/>
        </authorList>
    </citation>
    <scope>NUCLEOTIDE SEQUENCE [LARGE SCALE GENOMIC DNA]</scope>
    <source>
        <strain evidence="7">CBS 109288 / IBT 7711</strain>
    </source>
</reference>
<evidence type="ECO:0000256" key="3">
    <source>
        <dbReference type="ARBA" id="ARBA00023163"/>
    </source>
</evidence>
<feature type="compositionally biased region" description="Low complexity" evidence="5">
    <location>
        <begin position="644"/>
        <end position="675"/>
    </location>
</feature>
<dbReference type="AlphaFoldDB" id="A0A084ASH0"/>
<feature type="compositionally biased region" description="Gly residues" evidence="5">
    <location>
        <begin position="745"/>
        <end position="755"/>
    </location>
</feature>
<feature type="compositionally biased region" description="Polar residues" evidence="5">
    <location>
        <begin position="259"/>
        <end position="284"/>
    </location>
</feature>
<feature type="compositionally biased region" description="Gly residues" evidence="5">
    <location>
        <begin position="453"/>
        <end position="467"/>
    </location>
</feature>
<dbReference type="OrthoDB" id="5600002at2759"/>
<protein>
    <submittedName>
        <fullName evidence="6">Uncharacterized protein</fullName>
    </submittedName>
</protein>
<feature type="compositionally biased region" description="Polar residues" evidence="5">
    <location>
        <begin position="693"/>
        <end position="709"/>
    </location>
</feature>
<keyword evidence="7" id="KW-1185">Reference proteome</keyword>
<evidence type="ECO:0000256" key="4">
    <source>
        <dbReference type="ARBA" id="ARBA00023242"/>
    </source>
</evidence>
<feature type="compositionally biased region" description="Low complexity" evidence="5">
    <location>
        <begin position="21"/>
        <end position="44"/>
    </location>
</feature>
<dbReference type="InterPro" id="IPR006594">
    <property type="entry name" value="LisH"/>
</dbReference>
<feature type="compositionally biased region" description="Basic and acidic residues" evidence="5">
    <location>
        <begin position="678"/>
        <end position="690"/>
    </location>
</feature>